<dbReference type="EMBL" id="UASD01000007">
    <property type="protein sequence ID" value="SPX10277.1"/>
    <property type="molecule type" value="Genomic_DNA"/>
</dbReference>
<organism evidence="2 3">
    <name type="scientific">Escherichia coli</name>
    <dbReference type="NCBI Taxonomy" id="562"/>
    <lineage>
        <taxon>Bacteria</taxon>
        <taxon>Pseudomonadati</taxon>
        <taxon>Pseudomonadota</taxon>
        <taxon>Gammaproteobacteria</taxon>
        <taxon>Enterobacterales</taxon>
        <taxon>Enterobacteriaceae</taxon>
        <taxon>Escherichia</taxon>
    </lineage>
</organism>
<keyword evidence="1" id="KW-1133">Transmembrane helix</keyword>
<protein>
    <submittedName>
        <fullName evidence="2">Heme exporter protein C</fullName>
    </submittedName>
</protein>
<dbReference type="Proteomes" id="UP000250780">
    <property type="component" value="Unassembled WGS sequence"/>
</dbReference>
<accession>A0A2X1N6K0</accession>
<gene>
    <name evidence="2" type="primary">ccmC_1</name>
    <name evidence="2" type="ORF">NCTC9073_01571</name>
</gene>
<evidence type="ECO:0000256" key="1">
    <source>
        <dbReference type="SAM" id="Phobius"/>
    </source>
</evidence>
<keyword evidence="1" id="KW-0812">Transmembrane</keyword>
<evidence type="ECO:0000313" key="3">
    <source>
        <dbReference type="Proteomes" id="UP000250780"/>
    </source>
</evidence>
<sequence>MLIGVVNLPIIHYSVEWWNTLHQGSTRMQQSIDPAMRSPLRWSIFGFLLLSATLTLMRMRNLILLMEKRRPWVSE</sequence>
<proteinExistence type="predicted"/>
<keyword evidence="1" id="KW-0472">Membrane</keyword>
<evidence type="ECO:0000313" key="2">
    <source>
        <dbReference type="EMBL" id="SPX10277.1"/>
    </source>
</evidence>
<dbReference type="AlphaFoldDB" id="A0A2X1N6K0"/>
<feature type="transmembrane region" description="Helical" evidence="1">
    <location>
        <begin position="40"/>
        <end position="59"/>
    </location>
</feature>
<reference evidence="2 3" key="1">
    <citation type="submission" date="2018-06" db="EMBL/GenBank/DDBJ databases">
        <authorList>
            <consortium name="Pathogen Informatics"/>
            <person name="Doyle S."/>
        </authorList>
    </citation>
    <scope>NUCLEOTIDE SEQUENCE [LARGE SCALE GENOMIC DNA]</scope>
    <source>
        <strain evidence="2 3">NCTC9073</strain>
    </source>
</reference>
<name>A0A2X1N6K0_ECOLX</name>